<keyword evidence="3" id="KW-1185">Reference proteome</keyword>
<dbReference type="Pfam" id="PF12395">
    <property type="entry name" value="DUF3658"/>
    <property type="match status" value="1"/>
</dbReference>
<dbReference type="RefSeq" id="WP_089074139.1">
    <property type="nucleotide sequence ID" value="NZ_CBCSAM010000002.1"/>
</dbReference>
<gene>
    <name evidence="2" type="ORF">CF386_09170</name>
</gene>
<dbReference type="EMBL" id="CP022356">
    <property type="protein sequence ID" value="ASK79231.1"/>
    <property type="molecule type" value="Genomic_DNA"/>
</dbReference>
<sequence>MNAVEHIDNFIHISTYYPMHQTLLKFFDEDKIVNIDTQFLYTGPNIIPGDKQTYHNFGKWFHSITLSQIEKRDTKKDNEFISYIANKMETLIGHEFLQSMNTKDINILCWVDDQRVADILFKHYLVYFYEINNVYFIDNNYINKYIFQHQGEQVESLFTKPWSYKSIKRVFDNKQKLSKSEYQFLKKSWANILNFNGYIRIYENEVLRNEEENYFDTIILERLKKEAQNQTYRNKHNLKENIPDGYIKLSFLYAIMMSEYQLTDSFVITRLIQLIEQKQIDYMEVNKDNENLSLYHKMLQHYFIKIKP</sequence>
<organism evidence="2 3">
    <name type="scientific">Paraphotobacterium marinum</name>
    <dbReference type="NCBI Taxonomy" id="1755811"/>
    <lineage>
        <taxon>Bacteria</taxon>
        <taxon>Pseudomonadati</taxon>
        <taxon>Pseudomonadota</taxon>
        <taxon>Gammaproteobacteria</taxon>
        <taxon>Vibrionales</taxon>
        <taxon>Vibrionaceae</taxon>
        <taxon>Paraphotobacterium</taxon>
    </lineage>
</organism>
<protein>
    <recommendedName>
        <fullName evidence="1">DUF3658 domain-containing protein</fullName>
    </recommendedName>
</protein>
<feature type="domain" description="DUF3658" evidence="1">
    <location>
        <begin position="172"/>
        <end position="287"/>
    </location>
</feature>
<dbReference type="OrthoDB" id="343110at2"/>
<evidence type="ECO:0000259" key="1">
    <source>
        <dbReference type="Pfam" id="PF12395"/>
    </source>
</evidence>
<evidence type="ECO:0000313" key="2">
    <source>
        <dbReference type="EMBL" id="ASK79231.1"/>
    </source>
</evidence>
<evidence type="ECO:0000313" key="3">
    <source>
        <dbReference type="Proteomes" id="UP000242175"/>
    </source>
</evidence>
<dbReference type="InterPro" id="IPR022123">
    <property type="entry name" value="DUF3658"/>
</dbReference>
<proteinExistence type="predicted"/>
<dbReference type="KEGG" id="pmai:CF386_09170"/>
<accession>A0A220VG11</accession>
<reference evidence="2 3" key="1">
    <citation type="journal article" date="2016" name="Int. J. Syst. Evol. Microbiol.">
        <title>Paraphotobacterium marinum gen. nov., sp. nov., a member of the family Vibrionaceae, isolated from surface seawater.</title>
        <authorList>
            <person name="Huang Z."/>
            <person name="Dong C."/>
            <person name="Shao Z."/>
        </authorList>
    </citation>
    <scope>NUCLEOTIDE SEQUENCE [LARGE SCALE GENOMIC DNA]</scope>
    <source>
        <strain evidence="2 3">NSCS20N07D</strain>
    </source>
</reference>
<name>A0A220VG11_9GAMM</name>
<dbReference type="Proteomes" id="UP000242175">
    <property type="component" value="Chromosome small"/>
</dbReference>
<dbReference type="AlphaFoldDB" id="A0A220VG11"/>